<protein>
    <submittedName>
        <fullName evidence="3">Phosphatase PAP2 family protein</fullName>
    </submittedName>
</protein>
<proteinExistence type="predicted"/>
<dbReference type="SMART" id="SM00014">
    <property type="entry name" value="acidPPc"/>
    <property type="match status" value="1"/>
</dbReference>
<evidence type="ECO:0000313" key="4">
    <source>
        <dbReference type="Proteomes" id="UP001243009"/>
    </source>
</evidence>
<dbReference type="PANTHER" id="PTHR14969">
    <property type="entry name" value="SPHINGOSINE-1-PHOSPHATE PHOSPHOHYDROLASE"/>
    <property type="match status" value="1"/>
</dbReference>
<feature type="transmembrane region" description="Helical" evidence="1">
    <location>
        <begin position="24"/>
        <end position="43"/>
    </location>
</feature>
<gene>
    <name evidence="3" type="ORF">Q7A36_05285</name>
</gene>
<keyword evidence="4" id="KW-1185">Reference proteome</keyword>
<dbReference type="CDD" id="cd03392">
    <property type="entry name" value="PAP2_like_2"/>
    <property type="match status" value="1"/>
</dbReference>
<sequence length="233" mass="24604">MTDFVAPSAGLLARLGRLALGRGAALAALAVAAAGLLGFAAVLQMTENGPHRFDEAVMLALRRPGMPDQPVGPPWLSLALREVTALGSIPVLGLLTLIAFGYLALDGRWRAVALLALSLPGGLLLNTLLKGVFDRPRPDLVARLMEVQTPSFPSGHAMLSAIGFLTLGTLLAAGARRRHQAYILTTAVLLTLLVGGSRVWLGVHWPTDVLAGWCLGAAWAMGCWLLLRQRAAR</sequence>
<dbReference type="InterPro" id="IPR000326">
    <property type="entry name" value="PAP2/HPO"/>
</dbReference>
<feature type="transmembrane region" description="Helical" evidence="1">
    <location>
        <begin position="181"/>
        <end position="203"/>
    </location>
</feature>
<dbReference type="InterPro" id="IPR036938">
    <property type="entry name" value="PAP2/HPO_sf"/>
</dbReference>
<dbReference type="EMBL" id="JAUTWS010000004">
    <property type="protein sequence ID" value="MDO9707752.1"/>
    <property type="molecule type" value="Genomic_DNA"/>
</dbReference>
<dbReference type="RefSeq" id="WP_305102624.1">
    <property type="nucleotide sequence ID" value="NZ_JAUTWS010000004.1"/>
</dbReference>
<organism evidence="3 4">
    <name type="scientific">Paracraurococcus lichenis</name>
    <dbReference type="NCBI Taxonomy" id="3064888"/>
    <lineage>
        <taxon>Bacteria</taxon>
        <taxon>Pseudomonadati</taxon>
        <taxon>Pseudomonadota</taxon>
        <taxon>Alphaproteobacteria</taxon>
        <taxon>Acetobacterales</taxon>
        <taxon>Roseomonadaceae</taxon>
        <taxon>Paracraurococcus</taxon>
    </lineage>
</organism>
<reference evidence="3 4" key="1">
    <citation type="submission" date="2023-08" db="EMBL/GenBank/DDBJ databases">
        <title>The draft genome sequence of Paracraurococcus sp. LOR1-02.</title>
        <authorList>
            <person name="Kingkaew E."/>
            <person name="Tanasupawat S."/>
        </authorList>
    </citation>
    <scope>NUCLEOTIDE SEQUENCE [LARGE SCALE GENOMIC DNA]</scope>
    <source>
        <strain evidence="3 4">LOR1-02</strain>
    </source>
</reference>
<feature type="transmembrane region" description="Helical" evidence="1">
    <location>
        <begin position="83"/>
        <end position="105"/>
    </location>
</feature>
<accession>A0ABT9DV28</accession>
<dbReference type="SUPFAM" id="SSF48317">
    <property type="entry name" value="Acid phosphatase/Vanadium-dependent haloperoxidase"/>
    <property type="match status" value="1"/>
</dbReference>
<keyword evidence="1" id="KW-0472">Membrane</keyword>
<keyword evidence="1" id="KW-1133">Transmembrane helix</keyword>
<evidence type="ECO:0000259" key="2">
    <source>
        <dbReference type="SMART" id="SM00014"/>
    </source>
</evidence>
<dbReference type="PANTHER" id="PTHR14969:SF13">
    <property type="entry name" value="AT30094P"/>
    <property type="match status" value="1"/>
</dbReference>
<feature type="transmembrane region" description="Helical" evidence="1">
    <location>
        <begin position="112"/>
        <end position="133"/>
    </location>
</feature>
<keyword evidence="1" id="KW-0812">Transmembrane</keyword>
<evidence type="ECO:0000256" key="1">
    <source>
        <dbReference type="SAM" id="Phobius"/>
    </source>
</evidence>
<evidence type="ECO:0000313" key="3">
    <source>
        <dbReference type="EMBL" id="MDO9707752.1"/>
    </source>
</evidence>
<feature type="domain" description="Phosphatidic acid phosphatase type 2/haloperoxidase" evidence="2">
    <location>
        <begin position="112"/>
        <end position="224"/>
    </location>
</feature>
<comment type="caution">
    <text evidence="3">The sequence shown here is derived from an EMBL/GenBank/DDBJ whole genome shotgun (WGS) entry which is preliminary data.</text>
</comment>
<name>A0ABT9DV28_9PROT</name>
<dbReference type="Pfam" id="PF01569">
    <property type="entry name" value="PAP2"/>
    <property type="match status" value="1"/>
</dbReference>
<dbReference type="Proteomes" id="UP001243009">
    <property type="component" value="Unassembled WGS sequence"/>
</dbReference>
<dbReference type="Gene3D" id="1.20.144.10">
    <property type="entry name" value="Phosphatidic acid phosphatase type 2/haloperoxidase"/>
    <property type="match status" value="2"/>
</dbReference>
<feature type="transmembrane region" description="Helical" evidence="1">
    <location>
        <begin position="153"/>
        <end position="174"/>
    </location>
</feature>
<feature type="transmembrane region" description="Helical" evidence="1">
    <location>
        <begin position="209"/>
        <end position="227"/>
    </location>
</feature>